<protein>
    <submittedName>
        <fullName evidence="2">Uncharacterized protein</fullName>
    </submittedName>
</protein>
<gene>
    <name evidence="2" type="ORF">GCM10010276_87210</name>
</gene>
<evidence type="ECO:0000313" key="3">
    <source>
        <dbReference type="Proteomes" id="UP001501777"/>
    </source>
</evidence>
<proteinExistence type="predicted"/>
<dbReference type="EMBL" id="BAAASG010000029">
    <property type="protein sequence ID" value="GAA2522701.1"/>
    <property type="molecule type" value="Genomic_DNA"/>
</dbReference>
<comment type="caution">
    <text evidence="2">The sequence shown here is derived from an EMBL/GenBank/DDBJ whole genome shotgun (WGS) entry which is preliminary data.</text>
</comment>
<sequence length="141" mass="15275">MKALASTGPAKLPKVSDGQFAELEKELALGPTEHGWEDQWWTLARVRGRRMCGRRRNDRGGAGGLHPVRGRGRVLDAPAACPHLGPTRADTRGAGTGPLLAPLVDRGDVLLPARSTLPADLPAARHRKHRGKGRDTFAWRD</sequence>
<accession>A0ABN3NHT4</accession>
<evidence type="ECO:0000313" key="2">
    <source>
        <dbReference type="EMBL" id="GAA2522701.1"/>
    </source>
</evidence>
<feature type="region of interest" description="Disordered" evidence="1">
    <location>
        <begin position="76"/>
        <end position="97"/>
    </location>
</feature>
<evidence type="ECO:0000256" key="1">
    <source>
        <dbReference type="SAM" id="MobiDB-lite"/>
    </source>
</evidence>
<organism evidence="2 3">
    <name type="scientific">Streptomyces longisporus</name>
    <dbReference type="NCBI Taxonomy" id="1948"/>
    <lineage>
        <taxon>Bacteria</taxon>
        <taxon>Bacillati</taxon>
        <taxon>Actinomycetota</taxon>
        <taxon>Actinomycetes</taxon>
        <taxon>Kitasatosporales</taxon>
        <taxon>Streptomycetaceae</taxon>
        <taxon>Streptomyces</taxon>
    </lineage>
</organism>
<keyword evidence="3" id="KW-1185">Reference proteome</keyword>
<reference evidence="2 3" key="1">
    <citation type="journal article" date="2019" name="Int. J. Syst. Evol. Microbiol.">
        <title>The Global Catalogue of Microorganisms (GCM) 10K type strain sequencing project: providing services to taxonomists for standard genome sequencing and annotation.</title>
        <authorList>
            <consortium name="The Broad Institute Genomics Platform"/>
            <consortium name="The Broad Institute Genome Sequencing Center for Infectious Disease"/>
            <person name="Wu L."/>
            <person name="Ma J."/>
        </authorList>
    </citation>
    <scope>NUCLEOTIDE SEQUENCE [LARGE SCALE GENOMIC DNA]</scope>
    <source>
        <strain evidence="2 3">JCM 4395</strain>
    </source>
</reference>
<dbReference type="Proteomes" id="UP001501777">
    <property type="component" value="Unassembled WGS sequence"/>
</dbReference>
<name>A0ABN3NHT4_STRLO</name>